<evidence type="ECO:0000256" key="1">
    <source>
        <dbReference type="ARBA" id="ARBA00022649"/>
    </source>
</evidence>
<comment type="caution">
    <text evidence="2">The sequence shown here is derived from an EMBL/GenBank/DDBJ whole genome shotgun (WGS) entry which is preliminary data.</text>
</comment>
<dbReference type="InterPro" id="IPR009614">
    <property type="entry name" value="YoeB_toxin"/>
</dbReference>
<dbReference type="Proteomes" id="UP001196980">
    <property type="component" value="Unassembled WGS sequence"/>
</dbReference>
<evidence type="ECO:0000313" key="2">
    <source>
        <dbReference type="EMBL" id="MBV6341588.1"/>
    </source>
</evidence>
<proteinExistence type="predicted"/>
<sequence>MTWQLSIKAKAEDDLNWFRNNDKPLYIKCFDLLTEVAHEPRRGRGKPKRLKYFDREVWSRRINHEHRLVYVIYPDEQLIEVISCRSHYPGF</sequence>
<name>A0ABS6RZH5_9BACT</name>
<evidence type="ECO:0000313" key="3">
    <source>
        <dbReference type="Proteomes" id="UP001196980"/>
    </source>
</evidence>
<dbReference type="PANTHER" id="PTHR38039:SF1">
    <property type="entry name" value="TOXIN YOEB"/>
    <property type="match status" value="1"/>
</dbReference>
<dbReference type="RefSeq" id="WP_218252221.1">
    <property type="nucleotide sequence ID" value="NZ_JABXWD010000125.1"/>
</dbReference>
<keyword evidence="3" id="KW-1185">Reference proteome</keyword>
<organism evidence="2 3">
    <name type="scientific">Candidatus Magnetobacterium casense</name>
    <dbReference type="NCBI Taxonomy" id="1455061"/>
    <lineage>
        <taxon>Bacteria</taxon>
        <taxon>Pseudomonadati</taxon>
        <taxon>Nitrospirota</taxon>
        <taxon>Thermodesulfovibrionia</taxon>
        <taxon>Thermodesulfovibrionales</taxon>
        <taxon>Candidatus Magnetobacteriaceae</taxon>
        <taxon>Candidatus Magnetobacterium</taxon>
    </lineage>
</organism>
<keyword evidence="1" id="KW-1277">Toxin-antitoxin system</keyword>
<dbReference type="NCBIfam" id="TIGR02116">
    <property type="entry name" value="toxin_Txe_YoeB"/>
    <property type="match status" value="1"/>
</dbReference>
<dbReference type="Pfam" id="PF06769">
    <property type="entry name" value="YoeB_toxin"/>
    <property type="match status" value="1"/>
</dbReference>
<dbReference type="EMBL" id="JABXWD010000125">
    <property type="protein sequence ID" value="MBV6341588.1"/>
    <property type="molecule type" value="Genomic_DNA"/>
</dbReference>
<accession>A0ABS6RZH5</accession>
<reference evidence="2 3" key="1">
    <citation type="journal article" date="2020" name="J Geophys Res Biogeosci">
        <title>Magnetotaxis as an Adaptation to Enable Bacterial Shuttling of Microbial Sulfur and Sulfur Cycling Across Aquatic Oxic#Anoxic Interfaces.</title>
        <authorList>
            <person name="Li J."/>
            <person name="Liu P."/>
            <person name="Wang J."/>
            <person name="Roberts A.P."/>
            <person name="Pan Y."/>
        </authorList>
    </citation>
    <scope>NUCLEOTIDE SEQUENCE [LARGE SCALE GENOMIC DNA]</scope>
    <source>
        <strain evidence="2 3">MYR-1_YQ</strain>
    </source>
</reference>
<dbReference type="PANTHER" id="PTHR38039">
    <property type="entry name" value="TOXIN YOEB"/>
    <property type="match status" value="1"/>
</dbReference>
<gene>
    <name evidence="2" type="ORF">HWQ67_08315</name>
</gene>
<protein>
    <submittedName>
        <fullName evidence="2">Txe/YoeB family addiction module toxin</fullName>
    </submittedName>
</protein>